<keyword evidence="2" id="KW-0805">Transcription regulation</keyword>
<dbReference type="SUPFAM" id="SSF53850">
    <property type="entry name" value="Periplasmic binding protein-like II"/>
    <property type="match status" value="1"/>
</dbReference>
<dbReference type="PANTHER" id="PTHR30419">
    <property type="entry name" value="HTH-TYPE TRANSCRIPTIONAL REGULATOR YBHD"/>
    <property type="match status" value="1"/>
</dbReference>
<dbReference type="Pfam" id="PF00126">
    <property type="entry name" value="HTH_1"/>
    <property type="match status" value="1"/>
</dbReference>
<feature type="domain" description="HTH lysR-type" evidence="5">
    <location>
        <begin position="1"/>
        <end position="58"/>
    </location>
</feature>
<dbReference type="Pfam" id="PF03466">
    <property type="entry name" value="LysR_substrate"/>
    <property type="match status" value="1"/>
</dbReference>
<evidence type="ECO:0000313" key="7">
    <source>
        <dbReference type="Proteomes" id="UP001527882"/>
    </source>
</evidence>
<keyword evidence="7" id="KW-1185">Reference proteome</keyword>
<dbReference type="InterPro" id="IPR050950">
    <property type="entry name" value="HTH-type_LysR_regulators"/>
</dbReference>
<evidence type="ECO:0000256" key="1">
    <source>
        <dbReference type="ARBA" id="ARBA00009437"/>
    </source>
</evidence>
<sequence length="298" mass="33148">MDLRNLTYILEVARQQNFTKAADILHLTQPTLSKLVKSMEDELGVTLFDRSGKTIKLTDAGAAAVQQIHHILKSVNDLYTTLDDVSELKTGSIKIGLPPVVSTVFFPRIIAPFQRKYPNIDFDMVEEGAKKIEQLVLGGSIDVGVVLSPDEDSSLGRLPFLQQRLSLLLHKTHPLSDRASVSLTELSKEPFLLFAKGFAVRQHVLEACHSSGFHPPIAYESSQWDLLVEMVAAGMGVSFLPEPICSKVTSPDVSIVPSTTPQIPWYLYVIWNNERYVSYALRELLAFIRTASRLETGK</sequence>
<organism evidence="6 7">
    <name type="scientific">Paenibacillus gyeongsangnamensis</name>
    <dbReference type="NCBI Taxonomy" id="3388067"/>
    <lineage>
        <taxon>Bacteria</taxon>
        <taxon>Bacillati</taxon>
        <taxon>Bacillota</taxon>
        <taxon>Bacilli</taxon>
        <taxon>Bacillales</taxon>
        <taxon>Paenibacillaceae</taxon>
        <taxon>Paenibacillus</taxon>
    </lineage>
</organism>
<proteinExistence type="inferred from homology"/>
<gene>
    <name evidence="6" type="ORF">O9H85_25055</name>
</gene>
<dbReference type="Gene3D" id="3.40.190.290">
    <property type="match status" value="1"/>
</dbReference>
<dbReference type="SUPFAM" id="SSF46785">
    <property type="entry name" value="Winged helix' DNA-binding domain"/>
    <property type="match status" value="1"/>
</dbReference>
<reference evidence="6 7" key="1">
    <citation type="submission" date="2022-12" db="EMBL/GenBank/DDBJ databases">
        <title>Draft genome sequence of Paenibacillus sp. dW9.</title>
        <authorList>
            <person name="Choi E.-W."/>
            <person name="Kim D.-U."/>
        </authorList>
    </citation>
    <scope>NUCLEOTIDE SEQUENCE [LARGE SCALE GENOMIC DNA]</scope>
    <source>
        <strain evidence="7">dW9</strain>
    </source>
</reference>
<dbReference type="CDD" id="cd08438">
    <property type="entry name" value="PBP2_CidR"/>
    <property type="match status" value="1"/>
</dbReference>
<dbReference type="InterPro" id="IPR005119">
    <property type="entry name" value="LysR_subst-bd"/>
</dbReference>
<keyword evidence="3" id="KW-0238">DNA-binding</keyword>
<dbReference type="InterPro" id="IPR000847">
    <property type="entry name" value="LysR_HTH_N"/>
</dbReference>
<dbReference type="Gene3D" id="1.10.10.10">
    <property type="entry name" value="Winged helix-like DNA-binding domain superfamily/Winged helix DNA-binding domain"/>
    <property type="match status" value="1"/>
</dbReference>
<dbReference type="RefSeq" id="WP_269884142.1">
    <property type="nucleotide sequence ID" value="NZ_JAQAGZ010000018.1"/>
</dbReference>
<evidence type="ECO:0000256" key="3">
    <source>
        <dbReference type="ARBA" id="ARBA00023125"/>
    </source>
</evidence>
<evidence type="ECO:0000313" key="6">
    <source>
        <dbReference type="EMBL" id="MCZ8515618.1"/>
    </source>
</evidence>
<evidence type="ECO:0000256" key="4">
    <source>
        <dbReference type="ARBA" id="ARBA00023163"/>
    </source>
</evidence>
<dbReference type="PRINTS" id="PR00039">
    <property type="entry name" value="HTHLYSR"/>
</dbReference>
<evidence type="ECO:0000259" key="5">
    <source>
        <dbReference type="PROSITE" id="PS50931"/>
    </source>
</evidence>
<keyword evidence="4" id="KW-0804">Transcription</keyword>
<name>A0ABT4QFG7_9BACL</name>
<dbReference type="EMBL" id="JAQAGZ010000018">
    <property type="protein sequence ID" value="MCZ8515618.1"/>
    <property type="molecule type" value="Genomic_DNA"/>
</dbReference>
<accession>A0ABT4QFG7</accession>
<dbReference type="InterPro" id="IPR036390">
    <property type="entry name" value="WH_DNA-bd_sf"/>
</dbReference>
<dbReference type="PROSITE" id="PS50931">
    <property type="entry name" value="HTH_LYSR"/>
    <property type="match status" value="1"/>
</dbReference>
<dbReference type="Proteomes" id="UP001527882">
    <property type="component" value="Unassembled WGS sequence"/>
</dbReference>
<comment type="caution">
    <text evidence="6">The sequence shown here is derived from an EMBL/GenBank/DDBJ whole genome shotgun (WGS) entry which is preliminary data.</text>
</comment>
<comment type="similarity">
    <text evidence="1">Belongs to the LysR transcriptional regulatory family.</text>
</comment>
<evidence type="ECO:0000256" key="2">
    <source>
        <dbReference type="ARBA" id="ARBA00023015"/>
    </source>
</evidence>
<dbReference type="PANTHER" id="PTHR30419:SF8">
    <property type="entry name" value="NITROGEN ASSIMILATION TRANSCRIPTIONAL ACTIVATOR-RELATED"/>
    <property type="match status" value="1"/>
</dbReference>
<protein>
    <submittedName>
        <fullName evidence="6">LysR family transcriptional regulator</fullName>
    </submittedName>
</protein>
<dbReference type="InterPro" id="IPR036388">
    <property type="entry name" value="WH-like_DNA-bd_sf"/>
</dbReference>